<accession>A0ABR1FB98</accession>
<reference evidence="2 3" key="1">
    <citation type="submission" date="2024-03" db="EMBL/GenBank/DDBJ databases">
        <title>Genome-scale model development and genomic sequencing of the oleaginous clade Lipomyces.</title>
        <authorList>
            <consortium name="Lawrence Berkeley National Laboratory"/>
            <person name="Czajka J.J."/>
            <person name="Han Y."/>
            <person name="Kim J."/>
            <person name="Mondo S.J."/>
            <person name="Hofstad B.A."/>
            <person name="Robles A."/>
            <person name="Haridas S."/>
            <person name="Riley R."/>
            <person name="LaButti K."/>
            <person name="Pangilinan J."/>
            <person name="Andreopoulos W."/>
            <person name="Lipzen A."/>
            <person name="Yan J."/>
            <person name="Wang M."/>
            <person name="Ng V."/>
            <person name="Grigoriev I.V."/>
            <person name="Spatafora J.W."/>
            <person name="Magnuson J.K."/>
            <person name="Baker S.E."/>
            <person name="Pomraning K.R."/>
        </authorList>
    </citation>
    <scope>NUCLEOTIDE SEQUENCE [LARGE SCALE GENOMIC DNA]</scope>
    <source>
        <strain evidence="2 3">Phaff 52-87</strain>
    </source>
</reference>
<sequence>MRFRFKLTPTILNLSFSTDPQDVAGSAHFNVLQTPQRMEPQFMYDSDVSSSFSSSTVPNAEVDSDYNDSTYAGYDFPASSLEVLTDDSISEETTGYPDASEFTTSNVYRASYDSTDVGHSDDLKTINSDQSIAQGGEHSTDENGDTAGLSPRRSLLPRRTPPILPGQTAVPRVQQPGLSPGQVAGRLILDMIQAPKSGAPNLTPGQAAGRLILDLIKSKSSINRGTLHVVENRFTSVSSDPAIVSFVRAHETESEQPAGGSSALTQENCSSSEILSQQHRSFSAPTRPSAPVRRLYRFSGFAGNWGNCTDALGFFACKAPHIAAPSNGAQTDRAAAESQPAAMKVRHQLKSSKSVKKSYGEIEKGIAATTTEEDSTARPDFDPHSDLPIDHVHSLVQKFEAQQATIPDPKFLHSKFYRSRTSSGSFGSEILGNVVEGPSQQASEPIVSEKADEPEPIVDRPSETIQEDDLFGSATVSTGMQLVLRHEVCMDSGMETLDPWSYEHLRYPRPLESTQSQIQPRVVVPDHMENTAPVFRRMVLPGWVARALQPVIGPFISRELVLLFGGTPGLLLPPSESSASRELILYRPASRQQAPLALRPAP</sequence>
<feature type="compositionally biased region" description="Basic and acidic residues" evidence="1">
    <location>
        <begin position="447"/>
        <end position="462"/>
    </location>
</feature>
<feature type="compositionally biased region" description="Low complexity" evidence="1">
    <location>
        <begin position="149"/>
        <end position="158"/>
    </location>
</feature>
<feature type="region of interest" description="Disordered" evidence="1">
    <location>
        <begin position="437"/>
        <end position="462"/>
    </location>
</feature>
<dbReference type="RefSeq" id="XP_064770158.1">
    <property type="nucleotide sequence ID" value="XM_064914845.1"/>
</dbReference>
<keyword evidence="3" id="KW-1185">Reference proteome</keyword>
<name>A0ABR1FB98_9ASCO</name>
<dbReference type="Proteomes" id="UP001498771">
    <property type="component" value="Unassembled WGS sequence"/>
</dbReference>
<comment type="caution">
    <text evidence="2">The sequence shown here is derived from an EMBL/GenBank/DDBJ whole genome shotgun (WGS) entry which is preliminary data.</text>
</comment>
<feature type="region of interest" description="Disordered" evidence="1">
    <location>
        <begin position="132"/>
        <end position="178"/>
    </location>
</feature>
<protein>
    <submittedName>
        <fullName evidence="2">Uncharacterized protein</fullName>
    </submittedName>
</protein>
<feature type="compositionally biased region" description="Polar residues" evidence="1">
    <location>
        <begin position="262"/>
        <end position="286"/>
    </location>
</feature>
<dbReference type="GeneID" id="90040357"/>
<organism evidence="2 3">
    <name type="scientific">Myxozyma melibiosi</name>
    <dbReference type="NCBI Taxonomy" id="54550"/>
    <lineage>
        <taxon>Eukaryota</taxon>
        <taxon>Fungi</taxon>
        <taxon>Dikarya</taxon>
        <taxon>Ascomycota</taxon>
        <taxon>Saccharomycotina</taxon>
        <taxon>Lipomycetes</taxon>
        <taxon>Lipomycetales</taxon>
        <taxon>Lipomycetaceae</taxon>
        <taxon>Myxozyma</taxon>
    </lineage>
</organism>
<proteinExistence type="predicted"/>
<evidence type="ECO:0000256" key="1">
    <source>
        <dbReference type="SAM" id="MobiDB-lite"/>
    </source>
</evidence>
<evidence type="ECO:0000313" key="3">
    <source>
        <dbReference type="Proteomes" id="UP001498771"/>
    </source>
</evidence>
<gene>
    <name evidence="2" type="ORF">BZA70DRAFT_308030</name>
</gene>
<feature type="region of interest" description="Disordered" evidence="1">
    <location>
        <begin position="250"/>
        <end position="289"/>
    </location>
</feature>
<dbReference type="EMBL" id="JBBJBU010000001">
    <property type="protein sequence ID" value="KAK7207125.1"/>
    <property type="molecule type" value="Genomic_DNA"/>
</dbReference>
<evidence type="ECO:0000313" key="2">
    <source>
        <dbReference type="EMBL" id="KAK7207125.1"/>
    </source>
</evidence>